<sequence>MQSFNLYYLMAIVIIACGSIPKGYDEGGFSASVGLKSFKNEFNLVPANWQDNPSGLADRKANISSFGVLGAAFGSLISLALTDRLGRLRCWRLFVLIWACGLMVQVFSSGIYGLILCARIFSGVGAGGLTVTAPLFLSEIAPAKSRGMVVSIYMVLLLSFLTIGFFINYAANAGMAATRAQYRLVQAIPLIPVGFAFLGSFFIMDTPRWLASKGRTDEAMRSLSRLRNLSVTESEDSRVQYELQDILHDYQSKEQVLKESSFFKIVKDIATTPTYRERFLLGAFMQTVAQWSGGNGITYYIPQIFEYAGVTGTSTSLITSGAYGIVKLVFTMLFTWGLVDKIGRRRCMLTGLFLQCITHVYMSVYMSLFQSSESKSASNAAIASVFVYAAGWSIGLCTVQYLYSTEIYPTRIRSVCYATNMALHWFFQFAVVRVTPNMFVSLHIYGAYMFWAMICAIGFIILGLWAPETKGVPMEGMEDLFSGKWWMGWRARKEFDRRESMSSREQGVMNMEKGKAAIQVEKV</sequence>
<accession>A0ACC3A3B8</accession>
<reference evidence="1" key="1">
    <citation type="submission" date="2022-10" db="EMBL/GenBank/DDBJ databases">
        <title>Culturing micro-colonial fungi from biological soil crusts in the Mojave desert and describing Neophaeococcomyces mojavensis, and introducing the new genera and species Taxawa tesnikishii.</title>
        <authorList>
            <person name="Kurbessoian T."/>
            <person name="Stajich J.E."/>
        </authorList>
    </citation>
    <scope>NUCLEOTIDE SEQUENCE</scope>
    <source>
        <strain evidence="1">JES_112</strain>
    </source>
</reference>
<dbReference type="Proteomes" id="UP001172386">
    <property type="component" value="Unassembled WGS sequence"/>
</dbReference>
<keyword evidence="2" id="KW-1185">Reference proteome</keyword>
<evidence type="ECO:0000313" key="1">
    <source>
        <dbReference type="EMBL" id="KAJ9654427.1"/>
    </source>
</evidence>
<dbReference type="EMBL" id="JAPDRQ010000121">
    <property type="protein sequence ID" value="KAJ9654427.1"/>
    <property type="molecule type" value="Genomic_DNA"/>
</dbReference>
<gene>
    <name evidence="1" type="ORF">H2198_006507</name>
</gene>
<comment type="caution">
    <text evidence="1">The sequence shown here is derived from an EMBL/GenBank/DDBJ whole genome shotgun (WGS) entry which is preliminary data.</text>
</comment>
<evidence type="ECO:0000313" key="2">
    <source>
        <dbReference type="Proteomes" id="UP001172386"/>
    </source>
</evidence>
<organism evidence="1 2">
    <name type="scientific">Neophaeococcomyces mojaviensis</name>
    <dbReference type="NCBI Taxonomy" id="3383035"/>
    <lineage>
        <taxon>Eukaryota</taxon>
        <taxon>Fungi</taxon>
        <taxon>Dikarya</taxon>
        <taxon>Ascomycota</taxon>
        <taxon>Pezizomycotina</taxon>
        <taxon>Eurotiomycetes</taxon>
        <taxon>Chaetothyriomycetidae</taxon>
        <taxon>Chaetothyriales</taxon>
        <taxon>Chaetothyriales incertae sedis</taxon>
        <taxon>Neophaeococcomyces</taxon>
    </lineage>
</organism>
<protein>
    <submittedName>
        <fullName evidence="1">Uncharacterized protein</fullName>
    </submittedName>
</protein>
<proteinExistence type="predicted"/>
<name>A0ACC3A3B8_9EURO</name>